<evidence type="ECO:0000313" key="3">
    <source>
        <dbReference type="Proteomes" id="UP000032232"/>
    </source>
</evidence>
<protein>
    <recommendedName>
        <fullName evidence="4">YARHG domain-containing protein</fullName>
    </recommendedName>
</protein>
<dbReference type="Proteomes" id="UP000032232">
    <property type="component" value="Unassembled WGS sequence"/>
</dbReference>
<dbReference type="STRING" id="935700.jaqu_29730"/>
<evidence type="ECO:0000313" key="2">
    <source>
        <dbReference type="EMBL" id="KIT15358.1"/>
    </source>
</evidence>
<evidence type="ECO:0008006" key="4">
    <source>
        <dbReference type="Google" id="ProtNLM"/>
    </source>
</evidence>
<sequence>MIRTILVVLATALVSPAWAEPNSQLVASVQQRLDRLGFDGVDARQLSTRQIAALHMRLQGPTFGGFGFNDRWMKKRREVKAILRWEEEGRPSY</sequence>
<dbReference type="AlphaFoldDB" id="A0A0D1D5X1"/>
<evidence type="ECO:0000256" key="1">
    <source>
        <dbReference type="SAM" id="SignalP"/>
    </source>
</evidence>
<dbReference type="PATRIC" id="fig|935700.4.peg.3072"/>
<dbReference type="EMBL" id="JYFE01000051">
    <property type="protein sequence ID" value="KIT15358.1"/>
    <property type="molecule type" value="Genomic_DNA"/>
</dbReference>
<reference evidence="2 3" key="1">
    <citation type="submission" date="2015-02" db="EMBL/GenBank/DDBJ databases">
        <title>Genome Sequence of Jannaschia aquimarina DSM28248, a member of the Roseobacter clade.</title>
        <authorList>
            <person name="Voget S."/>
            <person name="Daniel R."/>
        </authorList>
    </citation>
    <scope>NUCLEOTIDE SEQUENCE [LARGE SCALE GENOMIC DNA]</scope>
    <source>
        <strain evidence="2 3">GSW-M26</strain>
    </source>
</reference>
<name>A0A0D1D5X1_9RHOB</name>
<accession>A0A0D1D5X1</accession>
<feature type="signal peptide" evidence="1">
    <location>
        <begin position="1"/>
        <end position="19"/>
    </location>
</feature>
<proteinExistence type="predicted"/>
<feature type="chain" id="PRO_5002229333" description="YARHG domain-containing protein" evidence="1">
    <location>
        <begin position="20"/>
        <end position="93"/>
    </location>
</feature>
<gene>
    <name evidence="2" type="ORF">jaqu_29730</name>
</gene>
<dbReference type="OrthoDB" id="7659287at2"/>
<keyword evidence="3" id="KW-1185">Reference proteome</keyword>
<keyword evidence="1" id="KW-0732">Signal</keyword>
<organism evidence="2 3">
    <name type="scientific">Jannaschia aquimarina</name>
    <dbReference type="NCBI Taxonomy" id="935700"/>
    <lineage>
        <taxon>Bacteria</taxon>
        <taxon>Pseudomonadati</taxon>
        <taxon>Pseudomonadota</taxon>
        <taxon>Alphaproteobacteria</taxon>
        <taxon>Rhodobacterales</taxon>
        <taxon>Roseobacteraceae</taxon>
        <taxon>Jannaschia</taxon>
    </lineage>
</organism>
<comment type="caution">
    <text evidence="2">The sequence shown here is derived from an EMBL/GenBank/DDBJ whole genome shotgun (WGS) entry which is preliminary data.</text>
</comment>
<dbReference type="RefSeq" id="WP_043919755.1">
    <property type="nucleotide sequence ID" value="NZ_FZPF01000001.1"/>
</dbReference>